<dbReference type="EMBL" id="CAJNOQ010016533">
    <property type="protein sequence ID" value="CAF1382704.1"/>
    <property type="molecule type" value="Genomic_DNA"/>
</dbReference>
<dbReference type="SUPFAM" id="SSF158553">
    <property type="entry name" value="TAFH domain-like"/>
    <property type="match status" value="1"/>
</dbReference>
<organism evidence="7 9">
    <name type="scientific">Didymodactylos carnosus</name>
    <dbReference type="NCBI Taxonomy" id="1234261"/>
    <lineage>
        <taxon>Eukaryota</taxon>
        <taxon>Metazoa</taxon>
        <taxon>Spiralia</taxon>
        <taxon>Gnathifera</taxon>
        <taxon>Rotifera</taxon>
        <taxon>Eurotatoria</taxon>
        <taxon>Bdelloidea</taxon>
        <taxon>Philodinida</taxon>
        <taxon>Philodinidae</taxon>
        <taxon>Didymodactylos</taxon>
    </lineage>
</organism>
<dbReference type="PROSITE" id="PS51119">
    <property type="entry name" value="TAFH"/>
    <property type="match status" value="1"/>
</dbReference>
<dbReference type="Proteomes" id="UP000681722">
    <property type="component" value="Unassembled WGS sequence"/>
</dbReference>
<dbReference type="SMART" id="SM00549">
    <property type="entry name" value="TAFH"/>
    <property type="match status" value="1"/>
</dbReference>
<gene>
    <name evidence="7" type="ORF">GPM918_LOCUS32406</name>
    <name evidence="8" type="ORF">SRO942_LOCUS33072</name>
</gene>
<feature type="region of interest" description="Disordered" evidence="5">
    <location>
        <begin position="50"/>
        <end position="76"/>
    </location>
</feature>
<dbReference type="OrthoDB" id="21060at2759"/>
<dbReference type="GO" id="GO:0005634">
    <property type="term" value="C:nucleus"/>
    <property type="evidence" value="ECO:0007669"/>
    <property type="project" value="UniProtKB-SubCell"/>
</dbReference>
<comment type="caution">
    <text evidence="7">The sequence shown here is derived from an EMBL/GenBank/DDBJ whole genome shotgun (WGS) entry which is preliminary data.</text>
</comment>
<evidence type="ECO:0000313" key="8">
    <source>
        <dbReference type="EMBL" id="CAF4277828.1"/>
    </source>
</evidence>
<keyword evidence="2" id="KW-0805">Transcription regulation</keyword>
<comment type="subcellular location">
    <subcellularLocation>
        <location evidence="1">Nucleus</location>
    </subcellularLocation>
</comment>
<evidence type="ECO:0000256" key="5">
    <source>
        <dbReference type="SAM" id="MobiDB-lite"/>
    </source>
</evidence>
<keyword evidence="9" id="KW-1185">Reference proteome</keyword>
<feature type="compositionally biased region" description="Polar residues" evidence="5">
    <location>
        <begin position="50"/>
        <end position="61"/>
    </location>
</feature>
<evidence type="ECO:0000256" key="1">
    <source>
        <dbReference type="ARBA" id="ARBA00004123"/>
    </source>
</evidence>
<evidence type="ECO:0000256" key="3">
    <source>
        <dbReference type="ARBA" id="ARBA00023163"/>
    </source>
</evidence>
<evidence type="ECO:0000313" key="7">
    <source>
        <dbReference type="EMBL" id="CAF1382704.1"/>
    </source>
</evidence>
<dbReference type="Pfam" id="PF07531">
    <property type="entry name" value="TAFH"/>
    <property type="match status" value="1"/>
</dbReference>
<proteinExistence type="predicted"/>
<dbReference type="InterPro" id="IPR003894">
    <property type="entry name" value="TAFH_NHR1"/>
</dbReference>
<name>A0A815JIY2_9BILA</name>
<feature type="compositionally biased region" description="Low complexity" evidence="5">
    <location>
        <begin position="65"/>
        <end position="76"/>
    </location>
</feature>
<dbReference type="EMBL" id="CAJOBC010081930">
    <property type="protein sequence ID" value="CAF4277828.1"/>
    <property type="molecule type" value="Genomic_DNA"/>
</dbReference>
<sequence>SYMASLNPKIQVIPQTVLFTQSINNNLTINSLGNTTQNIRQSTSQNATLGTTSTLIPSSPNIVRIPSSSTQQPQQIPSALWSSIQGQLHQQQQQQQQQQQNGVIQTPTQIQAVQVQGIQRKPIQHTSSGLQTVVTQRPQIVGTSNLILAPNNQQQQWQQLSSTSLALPTTLPSPTVMTPTALIAATKPPLVIQQQKPQQVTFTESQVIDFVSKCRTFLTTLLKLAEKQAPDKLPMVKQCIQDLLVSIRYMHKCEGTIDPESFTERLHTLYKSQPHMSLVPFFKLALPHMRQIVKQTFNKPITIELLEKLSLPTTSSTTSITQPTSTSATIVQQQPQHVQQFQNNSNTTTTNIIQSSLKTLNINTYQQQQQNNNTNQIPTSIIGTTSLLNNNNRQHVVSS</sequence>
<dbReference type="InterPro" id="IPR037249">
    <property type="entry name" value="TAFH/NHR1_dom_sf"/>
</dbReference>
<keyword evidence="4" id="KW-0539">Nucleus</keyword>
<evidence type="ECO:0000256" key="4">
    <source>
        <dbReference type="ARBA" id="ARBA00023242"/>
    </source>
</evidence>
<dbReference type="Gene3D" id="1.20.120.1110">
    <property type="entry name" value="TAFH/NHR1 domain"/>
    <property type="match status" value="1"/>
</dbReference>
<evidence type="ECO:0000313" key="9">
    <source>
        <dbReference type="Proteomes" id="UP000663829"/>
    </source>
</evidence>
<feature type="domain" description="TAFH" evidence="6">
    <location>
        <begin position="208"/>
        <end position="312"/>
    </location>
</feature>
<evidence type="ECO:0000256" key="2">
    <source>
        <dbReference type="ARBA" id="ARBA00023015"/>
    </source>
</evidence>
<protein>
    <recommendedName>
        <fullName evidence="6">TAFH domain-containing protein</fullName>
    </recommendedName>
</protein>
<accession>A0A815JIY2</accession>
<dbReference type="Proteomes" id="UP000663829">
    <property type="component" value="Unassembled WGS sequence"/>
</dbReference>
<dbReference type="AlphaFoldDB" id="A0A815JIY2"/>
<evidence type="ECO:0000259" key="6">
    <source>
        <dbReference type="PROSITE" id="PS51119"/>
    </source>
</evidence>
<feature type="non-terminal residue" evidence="7">
    <location>
        <position position="1"/>
    </location>
</feature>
<reference evidence="7" key="1">
    <citation type="submission" date="2021-02" db="EMBL/GenBank/DDBJ databases">
        <authorList>
            <person name="Nowell W R."/>
        </authorList>
    </citation>
    <scope>NUCLEOTIDE SEQUENCE</scope>
</reference>
<keyword evidence="3" id="KW-0804">Transcription</keyword>
<dbReference type="GO" id="GO:0006351">
    <property type="term" value="P:DNA-templated transcription"/>
    <property type="evidence" value="ECO:0007669"/>
    <property type="project" value="InterPro"/>
</dbReference>